<feature type="chain" id="PRO_5042142734" description="J domain-containing protein" evidence="8">
    <location>
        <begin position="22"/>
        <end position="340"/>
    </location>
</feature>
<dbReference type="AlphaFoldDB" id="A0AAF0E247"/>
<evidence type="ECO:0000256" key="2">
    <source>
        <dbReference type="ARBA" id="ARBA00022729"/>
    </source>
</evidence>
<evidence type="ECO:0000313" key="11">
    <source>
        <dbReference type="Proteomes" id="UP001214603"/>
    </source>
</evidence>
<keyword evidence="11" id="KW-1185">Reference proteome</keyword>
<sequence length="340" mass="38423">MRVLRLLALFAIFALSTLVYAANWDKDDVEIFELQRALEEMEGAGANFYSILGLKASATLAQIRKAYREKSLEWHPDKNSGVPNAYKRFEQLGLIHKILRDERRDRYNHFLTHGFPKWRNTGYYYERYRPGLPLVLAILVALSVGVQLLVQTINWRKDKERIENLRRSAYAVAWGAWFQTPPDSGKTIKPKTRPNEKKVRVPFSGFPDFPKAPAQSAIDAGTVDWDEEGEKVRKAVSSAPMSYPDDNHLLDVMVYADGSLAASNPVTQEFFAIEPMEDKDAPSLRTTWPVMLVQSLLRPREAPAEETTDADTAEAPAEATGADAGAKKAPTRRRKRTTKN</sequence>
<keyword evidence="1 7" id="KW-0812">Transmembrane</keyword>
<evidence type="ECO:0000256" key="8">
    <source>
        <dbReference type="SAM" id="SignalP"/>
    </source>
</evidence>
<gene>
    <name evidence="10" type="ORF">MOBT1_000853</name>
</gene>
<dbReference type="Pfam" id="PF00226">
    <property type="entry name" value="DnaJ"/>
    <property type="match status" value="1"/>
</dbReference>
<evidence type="ECO:0000256" key="7">
    <source>
        <dbReference type="SAM" id="Phobius"/>
    </source>
</evidence>
<accession>A0AAF0E247</accession>
<feature type="compositionally biased region" description="Basic residues" evidence="6">
    <location>
        <begin position="329"/>
        <end position="340"/>
    </location>
</feature>
<evidence type="ECO:0000256" key="6">
    <source>
        <dbReference type="SAM" id="MobiDB-lite"/>
    </source>
</evidence>
<evidence type="ECO:0000256" key="3">
    <source>
        <dbReference type="ARBA" id="ARBA00022989"/>
    </source>
</evidence>
<dbReference type="EMBL" id="CP119934">
    <property type="protein sequence ID" value="WFD02172.1"/>
    <property type="molecule type" value="Genomic_DNA"/>
</dbReference>
<dbReference type="SUPFAM" id="SSF46565">
    <property type="entry name" value="Chaperone J-domain"/>
    <property type="match status" value="1"/>
</dbReference>
<feature type="domain" description="J" evidence="9">
    <location>
        <begin position="47"/>
        <end position="111"/>
    </location>
</feature>
<dbReference type="PANTHER" id="PTHR44653:SF2">
    <property type="entry name" value="DNAJ HOMOLOG SUBFAMILY C MEMBER 1"/>
    <property type="match status" value="1"/>
</dbReference>
<evidence type="ECO:0000313" key="10">
    <source>
        <dbReference type="EMBL" id="WFD02172.1"/>
    </source>
</evidence>
<feature type="signal peptide" evidence="8">
    <location>
        <begin position="1"/>
        <end position="21"/>
    </location>
</feature>
<dbReference type="Gene3D" id="1.10.287.110">
    <property type="entry name" value="DnaJ domain"/>
    <property type="match status" value="1"/>
</dbReference>
<dbReference type="GO" id="GO:0012505">
    <property type="term" value="C:endomembrane system"/>
    <property type="evidence" value="ECO:0007669"/>
    <property type="project" value="UniProtKB-SubCell"/>
</dbReference>
<keyword evidence="4 7" id="KW-0472">Membrane</keyword>
<comment type="subcellular location">
    <subcellularLocation>
        <location evidence="5">Endomembrane system</location>
        <topology evidence="5">Single-pass membrane protein</topology>
    </subcellularLocation>
</comment>
<keyword evidence="2 8" id="KW-0732">Signal</keyword>
<evidence type="ECO:0000256" key="1">
    <source>
        <dbReference type="ARBA" id="ARBA00022692"/>
    </source>
</evidence>
<dbReference type="InterPro" id="IPR036869">
    <property type="entry name" value="J_dom_sf"/>
</dbReference>
<dbReference type="InterPro" id="IPR052606">
    <property type="entry name" value="DnaJ_domain_protein"/>
</dbReference>
<organism evidence="10 11">
    <name type="scientific">Malassezia obtusa</name>
    <dbReference type="NCBI Taxonomy" id="76774"/>
    <lineage>
        <taxon>Eukaryota</taxon>
        <taxon>Fungi</taxon>
        <taxon>Dikarya</taxon>
        <taxon>Basidiomycota</taxon>
        <taxon>Ustilaginomycotina</taxon>
        <taxon>Malasseziomycetes</taxon>
        <taxon>Malasseziales</taxon>
        <taxon>Malasseziaceae</taxon>
        <taxon>Malassezia</taxon>
    </lineage>
</organism>
<feature type="transmembrane region" description="Helical" evidence="7">
    <location>
        <begin position="131"/>
        <end position="150"/>
    </location>
</feature>
<evidence type="ECO:0000259" key="9">
    <source>
        <dbReference type="PROSITE" id="PS50076"/>
    </source>
</evidence>
<dbReference type="SMART" id="SM00271">
    <property type="entry name" value="DnaJ"/>
    <property type="match status" value="1"/>
</dbReference>
<dbReference type="Proteomes" id="UP001214603">
    <property type="component" value="Chromosome 1"/>
</dbReference>
<protein>
    <recommendedName>
        <fullName evidence="9">J domain-containing protein</fullName>
    </recommendedName>
</protein>
<evidence type="ECO:0000256" key="5">
    <source>
        <dbReference type="ARBA" id="ARBA00037847"/>
    </source>
</evidence>
<keyword evidence="3 7" id="KW-1133">Transmembrane helix</keyword>
<name>A0AAF0E247_9BASI</name>
<dbReference type="PANTHER" id="PTHR44653">
    <property type="entry name" value="DNAJ HOMOLOG SUBFAMILY C MEMBER 1"/>
    <property type="match status" value="1"/>
</dbReference>
<dbReference type="InterPro" id="IPR001623">
    <property type="entry name" value="DnaJ_domain"/>
</dbReference>
<dbReference type="PROSITE" id="PS50076">
    <property type="entry name" value="DNAJ_2"/>
    <property type="match status" value="1"/>
</dbReference>
<dbReference type="PRINTS" id="PR00625">
    <property type="entry name" value="JDOMAIN"/>
</dbReference>
<feature type="compositionally biased region" description="Low complexity" evidence="6">
    <location>
        <begin position="313"/>
        <end position="328"/>
    </location>
</feature>
<reference evidence="10" key="1">
    <citation type="submission" date="2023-03" db="EMBL/GenBank/DDBJ databases">
        <title>Mating type loci evolution in Malassezia.</title>
        <authorList>
            <person name="Coelho M.A."/>
        </authorList>
    </citation>
    <scope>NUCLEOTIDE SEQUENCE</scope>
    <source>
        <strain evidence="10">CBS 7876</strain>
    </source>
</reference>
<proteinExistence type="predicted"/>
<feature type="region of interest" description="Disordered" evidence="6">
    <location>
        <begin position="299"/>
        <end position="340"/>
    </location>
</feature>
<evidence type="ECO:0000256" key="4">
    <source>
        <dbReference type="ARBA" id="ARBA00023136"/>
    </source>
</evidence>
<dbReference type="CDD" id="cd06257">
    <property type="entry name" value="DnaJ"/>
    <property type="match status" value="1"/>
</dbReference>